<dbReference type="eggNOG" id="ENOG5033ZDS">
    <property type="taxonomic scope" value="Bacteria"/>
</dbReference>
<evidence type="ECO:0008006" key="3">
    <source>
        <dbReference type="Google" id="ProtNLM"/>
    </source>
</evidence>
<dbReference type="HOGENOM" id="CLU_764774_0_0_6"/>
<reference evidence="1 2" key="1">
    <citation type="submission" date="2006-02" db="EMBL/GenBank/DDBJ databases">
        <authorList>
            <person name="Moran M.A."/>
            <person name="Kjelleberg S."/>
            <person name="Egan S."/>
            <person name="Saunders N."/>
            <person name="Thomas T."/>
            <person name="Ferriera S."/>
            <person name="Johnson J."/>
            <person name="Kravitz S."/>
            <person name="Halpern A."/>
            <person name="Remington K."/>
            <person name="Beeson K."/>
            <person name="Tran B."/>
            <person name="Rogers Y.-H."/>
            <person name="Friedman R."/>
            <person name="Venter J.C."/>
        </authorList>
    </citation>
    <scope>NUCLEOTIDE SEQUENCE [LARGE SCALE GENOMIC DNA]</scope>
    <source>
        <strain evidence="1 2">D2</strain>
    </source>
</reference>
<dbReference type="RefSeq" id="WP_009836676.1">
    <property type="nucleotide sequence ID" value="NZ_AAOH01000001.1"/>
</dbReference>
<protein>
    <recommendedName>
        <fullName evidence="3">Orphan protein</fullName>
    </recommendedName>
</protein>
<keyword evidence="2" id="KW-1185">Reference proteome</keyword>
<dbReference type="OrthoDB" id="6292082at2"/>
<evidence type="ECO:0000313" key="1">
    <source>
        <dbReference type="EMBL" id="EAR30378.1"/>
    </source>
</evidence>
<evidence type="ECO:0000313" key="2">
    <source>
        <dbReference type="Proteomes" id="UP000006201"/>
    </source>
</evidence>
<dbReference type="AlphaFoldDB" id="A4C496"/>
<comment type="caution">
    <text evidence="1">The sequence shown here is derived from an EMBL/GenBank/DDBJ whole genome shotgun (WGS) entry which is preliminary data.</text>
</comment>
<sequence length="362" mass="41608">MSTRFCQANVVWDKEISEFRTSVALEHNDNLFNSTTDSLHERFVRVLGDIRWLALYDGFGVYFPTTIKYRAADINAEFDASEVFLRPEVHFFVQDQVELNAAFSYERSNKLGGDSGAEFLQNQSIEQLSKSVELALLLGRAPELQYLHFNLNLAAKEQRLKNQSLNQIDTLQLDALYGHRFTEDSYWLSHLNLQSEQSGTQQSELIEFGLGFKTQFASEHQLSVITGIFERSGDSKRRGQYWQVSDSWQINADHQLRLLTSQRSEVSTTLNALTQLRTQAAVLYQITMSADHQLSFSLEYNSLALDELNRTHDSWAGFLLWRWSVIDRLTTAFSFGHTTAKDTLIEDESAQNLINMAVEYLW</sequence>
<proteinExistence type="predicted"/>
<gene>
    <name evidence="1" type="ORF">PTD2_02376</name>
</gene>
<accession>A4C496</accession>
<organism evidence="1 2">
    <name type="scientific">Pseudoalteromonas tunicata D2</name>
    <dbReference type="NCBI Taxonomy" id="87626"/>
    <lineage>
        <taxon>Bacteria</taxon>
        <taxon>Pseudomonadati</taxon>
        <taxon>Pseudomonadota</taxon>
        <taxon>Gammaproteobacteria</taxon>
        <taxon>Alteromonadales</taxon>
        <taxon>Pseudoalteromonadaceae</taxon>
        <taxon>Pseudoalteromonas</taxon>
    </lineage>
</organism>
<dbReference type="EMBL" id="AAOH01000001">
    <property type="protein sequence ID" value="EAR30378.1"/>
    <property type="molecule type" value="Genomic_DNA"/>
</dbReference>
<name>A4C496_9GAMM</name>
<dbReference type="STRING" id="87626.PTD2_02376"/>
<dbReference type="Proteomes" id="UP000006201">
    <property type="component" value="Unassembled WGS sequence"/>
</dbReference>